<evidence type="ECO:0000256" key="1">
    <source>
        <dbReference type="ARBA" id="ARBA00003709"/>
    </source>
</evidence>
<comment type="subcellular location">
    <subcellularLocation>
        <location evidence="3">Cell projection</location>
        <location evidence="3">Cilium</location>
    </subcellularLocation>
    <subcellularLocation>
        <location evidence="2">Vacuole membrane</location>
        <topology evidence="2">Multi-pass membrane protein</topology>
    </subcellularLocation>
</comment>
<evidence type="ECO:0000256" key="6">
    <source>
        <dbReference type="ARBA" id="ARBA00022554"/>
    </source>
</evidence>
<keyword evidence="13" id="KW-0966">Cell projection</keyword>
<evidence type="ECO:0000256" key="2">
    <source>
        <dbReference type="ARBA" id="ARBA00004128"/>
    </source>
</evidence>
<reference evidence="15" key="1">
    <citation type="submission" date="2020-11" db="EMBL/GenBank/DDBJ databases">
        <authorList>
            <person name="Whitehead M."/>
        </authorList>
    </citation>
    <scope>NUCLEOTIDE SEQUENCE</scope>
    <source>
        <strain evidence="15">EGII</strain>
    </source>
</reference>
<dbReference type="InterPro" id="IPR024133">
    <property type="entry name" value="TM_138"/>
</dbReference>
<keyword evidence="11 14" id="KW-0472">Membrane</keyword>
<dbReference type="PANTHER" id="PTHR13306:SF6">
    <property type="entry name" value="TRANSMEMBRANE PROTEIN 138"/>
    <property type="match status" value="1"/>
</dbReference>
<accession>A0A811UFN5</accession>
<evidence type="ECO:0000256" key="5">
    <source>
        <dbReference type="ARBA" id="ARBA00014515"/>
    </source>
</evidence>
<evidence type="ECO:0000256" key="3">
    <source>
        <dbReference type="ARBA" id="ARBA00004138"/>
    </source>
</evidence>
<proteinExistence type="inferred from homology"/>
<dbReference type="GO" id="GO:0005774">
    <property type="term" value="C:vacuolar membrane"/>
    <property type="evidence" value="ECO:0007669"/>
    <property type="project" value="UniProtKB-SubCell"/>
</dbReference>
<dbReference type="PANTHER" id="PTHR13306">
    <property type="entry name" value="TRANSMEMBRANE PROTEIN 138"/>
    <property type="match status" value="1"/>
</dbReference>
<evidence type="ECO:0000256" key="8">
    <source>
        <dbReference type="ARBA" id="ARBA00022794"/>
    </source>
</evidence>
<comment type="similarity">
    <text evidence="4">Belongs to the TMEM138 family.</text>
</comment>
<comment type="caution">
    <text evidence="15">The sequence shown here is derived from an EMBL/GenBank/DDBJ whole genome shotgun (WGS) entry which is preliminary data.</text>
</comment>
<keyword evidence="16" id="KW-1185">Reference proteome</keyword>
<keyword evidence="7 14" id="KW-0812">Transmembrane</keyword>
<keyword evidence="12" id="KW-0325">Glycoprotein</keyword>
<evidence type="ECO:0000313" key="15">
    <source>
        <dbReference type="EMBL" id="CAD6996826.1"/>
    </source>
</evidence>
<keyword evidence="8" id="KW-0970">Cilium biogenesis/degradation</keyword>
<evidence type="ECO:0000256" key="10">
    <source>
        <dbReference type="ARBA" id="ARBA00023069"/>
    </source>
</evidence>
<feature type="transmembrane region" description="Helical" evidence="14">
    <location>
        <begin position="6"/>
        <end position="22"/>
    </location>
</feature>
<dbReference type="Proteomes" id="UP000606786">
    <property type="component" value="Unassembled WGS sequence"/>
</dbReference>
<evidence type="ECO:0000256" key="13">
    <source>
        <dbReference type="ARBA" id="ARBA00023273"/>
    </source>
</evidence>
<keyword evidence="6" id="KW-0926">Vacuole</keyword>
<dbReference type="OrthoDB" id="189688at2759"/>
<dbReference type="AlphaFoldDB" id="A0A811UFN5"/>
<dbReference type="GO" id="GO:0005929">
    <property type="term" value="C:cilium"/>
    <property type="evidence" value="ECO:0007669"/>
    <property type="project" value="UniProtKB-SubCell"/>
</dbReference>
<dbReference type="GO" id="GO:0030030">
    <property type="term" value="P:cell projection organization"/>
    <property type="evidence" value="ECO:0007669"/>
    <property type="project" value="UniProtKB-KW"/>
</dbReference>
<dbReference type="Pfam" id="PF14935">
    <property type="entry name" value="TMEM138"/>
    <property type="match status" value="1"/>
</dbReference>
<keyword evidence="10" id="KW-0969">Cilium</keyword>
<evidence type="ECO:0000313" key="16">
    <source>
        <dbReference type="Proteomes" id="UP000606786"/>
    </source>
</evidence>
<sequence length="150" mass="17548">MPSIYLLAIRFVFQYFCTFFLPSKMQFSILLFVCQDIVIICEYVLITFTVHSTCVYQVGGASVILRNCKFFLLTILTYFLLSAAQHFWIIYNMIAEPTTSWSHALIVLAFVQRLVSLVYYHACKETALTVSDPRYYEENIDWIAEQLSYK</sequence>
<evidence type="ECO:0000256" key="14">
    <source>
        <dbReference type="SAM" id="Phobius"/>
    </source>
</evidence>
<feature type="transmembrane region" description="Helical" evidence="14">
    <location>
        <begin position="70"/>
        <end position="91"/>
    </location>
</feature>
<dbReference type="EMBL" id="CAJHJT010000012">
    <property type="protein sequence ID" value="CAD6996826.1"/>
    <property type="molecule type" value="Genomic_DNA"/>
</dbReference>
<protein>
    <recommendedName>
        <fullName evidence="5">Transmembrane protein 138</fullName>
    </recommendedName>
</protein>
<evidence type="ECO:0000256" key="7">
    <source>
        <dbReference type="ARBA" id="ARBA00022692"/>
    </source>
</evidence>
<feature type="transmembrane region" description="Helical" evidence="14">
    <location>
        <begin position="29"/>
        <end position="50"/>
    </location>
</feature>
<comment type="function">
    <text evidence="1">Required for ciliogenesis.</text>
</comment>
<keyword evidence="9 14" id="KW-1133">Transmembrane helix</keyword>
<evidence type="ECO:0000256" key="11">
    <source>
        <dbReference type="ARBA" id="ARBA00023136"/>
    </source>
</evidence>
<evidence type="ECO:0000256" key="4">
    <source>
        <dbReference type="ARBA" id="ARBA00010572"/>
    </source>
</evidence>
<name>A0A811UFN5_CERCA</name>
<evidence type="ECO:0000256" key="9">
    <source>
        <dbReference type="ARBA" id="ARBA00022989"/>
    </source>
</evidence>
<gene>
    <name evidence="15" type="ORF">CCAP1982_LOCUS5499</name>
</gene>
<organism evidence="15 16">
    <name type="scientific">Ceratitis capitata</name>
    <name type="common">Mediterranean fruit fly</name>
    <name type="synonym">Tephritis capitata</name>
    <dbReference type="NCBI Taxonomy" id="7213"/>
    <lineage>
        <taxon>Eukaryota</taxon>
        <taxon>Metazoa</taxon>
        <taxon>Ecdysozoa</taxon>
        <taxon>Arthropoda</taxon>
        <taxon>Hexapoda</taxon>
        <taxon>Insecta</taxon>
        <taxon>Pterygota</taxon>
        <taxon>Neoptera</taxon>
        <taxon>Endopterygota</taxon>
        <taxon>Diptera</taxon>
        <taxon>Brachycera</taxon>
        <taxon>Muscomorpha</taxon>
        <taxon>Tephritoidea</taxon>
        <taxon>Tephritidae</taxon>
        <taxon>Ceratitis</taxon>
        <taxon>Ceratitis</taxon>
    </lineage>
</organism>
<evidence type="ECO:0000256" key="12">
    <source>
        <dbReference type="ARBA" id="ARBA00023180"/>
    </source>
</evidence>